<dbReference type="EMBL" id="HBEW01001183">
    <property type="protein sequence ID" value="CAD8577137.1"/>
    <property type="molecule type" value="Transcribed_RNA"/>
</dbReference>
<dbReference type="SUPFAM" id="SSF48208">
    <property type="entry name" value="Six-hairpin glycosidases"/>
    <property type="match status" value="1"/>
</dbReference>
<dbReference type="InterPro" id="IPR001661">
    <property type="entry name" value="Glyco_hydro_37"/>
</dbReference>
<reference evidence="6" key="1">
    <citation type="submission" date="2021-01" db="EMBL/GenBank/DDBJ databases">
        <authorList>
            <person name="Corre E."/>
            <person name="Pelletier E."/>
            <person name="Niang G."/>
            <person name="Scheremetjew M."/>
            <person name="Finn R."/>
            <person name="Kale V."/>
            <person name="Holt S."/>
            <person name="Cochrane G."/>
            <person name="Meng A."/>
            <person name="Brown T."/>
            <person name="Cohen L."/>
        </authorList>
    </citation>
    <scope>NUCLEOTIDE SEQUENCE</scope>
    <source>
        <strain evidence="6">Clade-D-RCC2572</strain>
    </source>
</reference>
<evidence type="ECO:0000256" key="4">
    <source>
        <dbReference type="RuleBase" id="RU361180"/>
    </source>
</evidence>
<dbReference type="InterPro" id="IPR018232">
    <property type="entry name" value="Glyco_hydro_37_CS"/>
</dbReference>
<dbReference type="EC" id="3.2.1.28" evidence="4"/>
<feature type="compositionally biased region" description="Acidic residues" evidence="5">
    <location>
        <begin position="151"/>
        <end position="161"/>
    </location>
</feature>
<dbReference type="GO" id="GO:0005993">
    <property type="term" value="P:trehalose catabolic process"/>
    <property type="evidence" value="ECO:0007669"/>
    <property type="project" value="TreeGrafter"/>
</dbReference>
<dbReference type="Gene3D" id="1.50.10.10">
    <property type="match status" value="1"/>
</dbReference>
<dbReference type="Pfam" id="PF01204">
    <property type="entry name" value="Trehalase"/>
    <property type="match status" value="1"/>
</dbReference>
<keyword evidence="3 4" id="KW-0326">Glycosidase</keyword>
<evidence type="ECO:0000256" key="1">
    <source>
        <dbReference type="ARBA" id="ARBA00005615"/>
    </source>
</evidence>
<dbReference type="PANTHER" id="PTHR23403">
    <property type="entry name" value="TREHALASE"/>
    <property type="match status" value="1"/>
</dbReference>
<name>A0A6U0EHA7_9CHLO</name>
<gene>
    <name evidence="6" type="ORF">OMED0929_LOCUS1051</name>
</gene>
<feature type="compositionally biased region" description="Low complexity" evidence="5">
    <location>
        <begin position="634"/>
        <end position="645"/>
    </location>
</feature>
<dbReference type="AlphaFoldDB" id="A0A6U0EHA7"/>
<organism evidence="6">
    <name type="scientific">Ostreococcus mediterraneus</name>
    <dbReference type="NCBI Taxonomy" id="1486918"/>
    <lineage>
        <taxon>Eukaryota</taxon>
        <taxon>Viridiplantae</taxon>
        <taxon>Chlorophyta</taxon>
        <taxon>Mamiellophyceae</taxon>
        <taxon>Mamiellales</taxon>
        <taxon>Bathycoccaceae</taxon>
        <taxon>Ostreococcus</taxon>
    </lineage>
</organism>
<dbReference type="PROSITE" id="PS00928">
    <property type="entry name" value="TREHALASE_2"/>
    <property type="match status" value="1"/>
</dbReference>
<sequence length="645" mass="71589">MSAYSLNHWVVSSDDDDDEHGGAGGADADAQQQHAQLFTAALLAAGQRAAIWSDCKDFVDTRARSPPAKIYEALKTSGAATCSVAARAFLEEHFETGPRDRRTTPELVDWREEPNVALRCGGEKARAFTRHVHDLWKILARLDADDYVDEESPVQESDGDCESGAGALPQARTTSSRIKLPYPAVVPGERFRETYYWDTYWIVLGLLTSEMPATALGVTNNLLYMVTTYGFVPNGARVYYLNRSQPPLLTSCVAAVYEATRDGTWLRQALPLLVQEYSYLMRSERVITVRDAETGENHQLSRYFANTTRPRPESYREDVEVARLATRKCDNPIAKVELKRKIYRHIASAAESGFDFSSRWFRDGKGLESIRTCDIIPSDLNGFMLRVELQISALAREALAIMGPGESGYAERVYLKHLVAKFEAAGQARRRAIHAVLWDDAAARWRDVAFESRPGELVTEVVRDRSALSFASKSPFTSDYTPLWCGAADPNSEQAYRVVESLKTSGLVTANGVATSLNETGQQWDWPNAWAPTSHMIIEGIQAYAPREENYAKELAHAWLRTSHSVWTNTGYMHEKYDVRVGHDGVGGGGEYVPQRGFGWTNGVTLRLLDLYGFPDDDIVHGPSTPTESPPKESPASAKTAPATS</sequence>
<evidence type="ECO:0000256" key="2">
    <source>
        <dbReference type="ARBA" id="ARBA00022801"/>
    </source>
</evidence>
<evidence type="ECO:0000313" key="6">
    <source>
        <dbReference type="EMBL" id="CAD8577137.1"/>
    </source>
</evidence>
<dbReference type="GO" id="GO:0004555">
    <property type="term" value="F:alpha,alpha-trehalase activity"/>
    <property type="evidence" value="ECO:0007669"/>
    <property type="project" value="UniProtKB-EC"/>
</dbReference>
<feature type="region of interest" description="Disordered" evidence="5">
    <location>
        <begin position="619"/>
        <end position="645"/>
    </location>
</feature>
<evidence type="ECO:0000256" key="3">
    <source>
        <dbReference type="ARBA" id="ARBA00023295"/>
    </source>
</evidence>
<proteinExistence type="inferred from homology"/>
<dbReference type="InterPro" id="IPR012341">
    <property type="entry name" value="6hp_glycosidase-like_sf"/>
</dbReference>
<keyword evidence="2 4" id="KW-0378">Hydrolase</keyword>
<evidence type="ECO:0000256" key="5">
    <source>
        <dbReference type="SAM" id="MobiDB-lite"/>
    </source>
</evidence>
<dbReference type="PRINTS" id="PR00744">
    <property type="entry name" value="GLHYDRLASE37"/>
</dbReference>
<accession>A0A6U0EHA7</accession>
<comment type="similarity">
    <text evidence="1 4">Belongs to the glycosyl hydrolase 37 family.</text>
</comment>
<protein>
    <recommendedName>
        <fullName evidence="4">Trehalase</fullName>
        <ecNumber evidence="4">3.2.1.28</ecNumber>
    </recommendedName>
    <alternativeName>
        <fullName evidence="4">Alpha-trehalose glucohydrolase</fullName>
    </alternativeName>
</protein>
<dbReference type="PANTHER" id="PTHR23403:SF1">
    <property type="entry name" value="TREHALASE"/>
    <property type="match status" value="1"/>
</dbReference>
<dbReference type="InterPro" id="IPR008928">
    <property type="entry name" value="6-hairpin_glycosidase_sf"/>
</dbReference>
<comment type="catalytic activity">
    <reaction evidence="4">
        <text>alpha,alpha-trehalose + H2O = alpha-D-glucose + beta-D-glucose</text>
        <dbReference type="Rhea" id="RHEA:32675"/>
        <dbReference type="ChEBI" id="CHEBI:15377"/>
        <dbReference type="ChEBI" id="CHEBI:15903"/>
        <dbReference type="ChEBI" id="CHEBI:16551"/>
        <dbReference type="ChEBI" id="CHEBI:17925"/>
        <dbReference type="EC" id="3.2.1.28"/>
    </reaction>
</comment>
<feature type="region of interest" description="Disordered" evidence="5">
    <location>
        <begin position="151"/>
        <end position="172"/>
    </location>
</feature>